<dbReference type="Proteomes" id="UP000274922">
    <property type="component" value="Unassembled WGS sequence"/>
</dbReference>
<reference evidence="12" key="1">
    <citation type="journal article" date="2018" name="Nat. Microbiol.">
        <title>Leveraging single-cell genomics to expand the fungal tree of life.</title>
        <authorList>
            <person name="Ahrendt S.R."/>
            <person name="Quandt C.A."/>
            <person name="Ciobanu D."/>
            <person name="Clum A."/>
            <person name="Salamov A."/>
            <person name="Andreopoulos B."/>
            <person name="Cheng J.F."/>
            <person name="Woyke T."/>
            <person name="Pelin A."/>
            <person name="Henrissat B."/>
            <person name="Reynolds N.K."/>
            <person name="Benny G.L."/>
            <person name="Smith M.E."/>
            <person name="James T.Y."/>
            <person name="Grigoriev I.V."/>
        </authorList>
    </citation>
    <scope>NUCLEOTIDE SEQUENCE [LARGE SCALE GENOMIC DNA]</scope>
    <source>
        <strain evidence="12">ATCC 52028</strain>
    </source>
</reference>
<dbReference type="PIRSF" id="PIRSF000654">
    <property type="entry name" value="Integrin-linked_kinase"/>
    <property type="match status" value="1"/>
</dbReference>
<accession>A0A4P9X475</accession>
<proteinExistence type="inferred from homology"/>
<gene>
    <name evidence="11" type="ORF">CXG81DRAFT_3741</name>
</gene>
<dbReference type="EC" id="2.7.11.1" evidence="2"/>
<comment type="catalytic activity">
    <reaction evidence="8">
        <text>L-threonyl-[protein] + ATP = O-phospho-L-threonyl-[protein] + ADP + H(+)</text>
        <dbReference type="Rhea" id="RHEA:46608"/>
        <dbReference type="Rhea" id="RHEA-COMP:11060"/>
        <dbReference type="Rhea" id="RHEA-COMP:11605"/>
        <dbReference type="ChEBI" id="CHEBI:15378"/>
        <dbReference type="ChEBI" id="CHEBI:30013"/>
        <dbReference type="ChEBI" id="CHEBI:30616"/>
        <dbReference type="ChEBI" id="CHEBI:61977"/>
        <dbReference type="ChEBI" id="CHEBI:456216"/>
        <dbReference type="EC" id="2.7.11.1"/>
    </reaction>
</comment>
<dbReference type="AlphaFoldDB" id="A0A4P9X475"/>
<feature type="domain" description="Protein kinase" evidence="10">
    <location>
        <begin position="1"/>
        <end position="248"/>
    </location>
</feature>
<name>A0A4P9X475_9FUNG</name>
<keyword evidence="12" id="KW-1185">Reference proteome</keyword>
<dbReference type="CDD" id="cd06609">
    <property type="entry name" value="STKc_MST3_like"/>
    <property type="match status" value="1"/>
</dbReference>
<keyword evidence="6" id="KW-0418">Kinase</keyword>
<dbReference type="STRING" id="1555241.A0A4P9X475"/>
<dbReference type="PANTHER" id="PTHR48012">
    <property type="entry name" value="STERILE20-LIKE KINASE, ISOFORM B-RELATED"/>
    <property type="match status" value="1"/>
</dbReference>
<dbReference type="SMART" id="SM00220">
    <property type="entry name" value="S_TKc"/>
    <property type="match status" value="1"/>
</dbReference>
<evidence type="ECO:0000256" key="5">
    <source>
        <dbReference type="ARBA" id="ARBA00022741"/>
    </source>
</evidence>
<dbReference type="InterPro" id="IPR000719">
    <property type="entry name" value="Prot_kinase_dom"/>
</dbReference>
<dbReference type="GO" id="GO:0005524">
    <property type="term" value="F:ATP binding"/>
    <property type="evidence" value="ECO:0007669"/>
    <property type="project" value="UniProtKB-KW"/>
</dbReference>
<comment type="catalytic activity">
    <reaction evidence="9">
        <text>L-seryl-[protein] + ATP = O-phospho-L-seryl-[protein] + ADP + H(+)</text>
        <dbReference type="Rhea" id="RHEA:17989"/>
        <dbReference type="Rhea" id="RHEA-COMP:9863"/>
        <dbReference type="Rhea" id="RHEA-COMP:11604"/>
        <dbReference type="ChEBI" id="CHEBI:15378"/>
        <dbReference type="ChEBI" id="CHEBI:29999"/>
        <dbReference type="ChEBI" id="CHEBI:30616"/>
        <dbReference type="ChEBI" id="CHEBI:83421"/>
        <dbReference type="ChEBI" id="CHEBI:456216"/>
        <dbReference type="EC" id="2.7.11.1"/>
    </reaction>
</comment>
<keyword evidence="4" id="KW-0808">Transferase</keyword>
<dbReference type="PROSITE" id="PS50011">
    <property type="entry name" value="PROTEIN_KINASE_DOM"/>
    <property type="match status" value="1"/>
</dbReference>
<dbReference type="Pfam" id="PF00069">
    <property type="entry name" value="Pkinase"/>
    <property type="match status" value="1"/>
</dbReference>
<dbReference type="InterPro" id="IPR011009">
    <property type="entry name" value="Kinase-like_dom_sf"/>
</dbReference>
<evidence type="ECO:0000313" key="12">
    <source>
        <dbReference type="Proteomes" id="UP000274922"/>
    </source>
</evidence>
<dbReference type="SUPFAM" id="SSF56112">
    <property type="entry name" value="Protein kinase-like (PK-like)"/>
    <property type="match status" value="1"/>
</dbReference>
<evidence type="ECO:0000256" key="1">
    <source>
        <dbReference type="ARBA" id="ARBA00008874"/>
    </source>
</evidence>
<keyword evidence="5" id="KW-0547">Nucleotide-binding</keyword>
<feature type="non-terminal residue" evidence="11">
    <location>
        <position position="265"/>
    </location>
</feature>
<dbReference type="PANTHER" id="PTHR48012:SF10">
    <property type="entry name" value="FI20177P1"/>
    <property type="match status" value="1"/>
</dbReference>
<evidence type="ECO:0000313" key="11">
    <source>
        <dbReference type="EMBL" id="RKO99859.1"/>
    </source>
</evidence>
<evidence type="ECO:0000256" key="9">
    <source>
        <dbReference type="ARBA" id="ARBA00048679"/>
    </source>
</evidence>
<keyword evidence="7" id="KW-0067">ATP-binding</keyword>
<feature type="non-terminal residue" evidence="11">
    <location>
        <position position="1"/>
    </location>
</feature>
<evidence type="ECO:0000259" key="10">
    <source>
        <dbReference type="PROSITE" id="PS50011"/>
    </source>
</evidence>
<dbReference type="Gene3D" id="1.10.510.10">
    <property type="entry name" value="Transferase(Phosphotransferase) domain 1"/>
    <property type="match status" value="1"/>
</dbReference>
<organism evidence="11 12">
    <name type="scientific">Caulochytrium protostelioides</name>
    <dbReference type="NCBI Taxonomy" id="1555241"/>
    <lineage>
        <taxon>Eukaryota</taxon>
        <taxon>Fungi</taxon>
        <taxon>Fungi incertae sedis</taxon>
        <taxon>Chytridiomycota</taxon>
        <taxon>Chytridiomycota incertae sedis</taxon>
        <taxon>Chytridiomycetes</taxon>
        <taxon>Caulochytriales</taxon>
        <taxon>Caulochytriaceae</taxon>
        <taxon>Caulochytrium</taxon>
    </lineage>
</organism>
<sequence length="265" mass="29572">ERAGRGAYGEVWKAMDKRTLEPVAIKLIDLEDAEDEIEDIASEIRILTQLDSPYITKYFGTYIKNATLWIAMEYCAGGSVLGLMEAGTLEEIFIAIIMRELLKGLEYLHDEGKIHRDIKAANVLVSADGSVKLADFGVSGQLTATMTKKKTFVGTPYWMAPEVITLSGYNDKADIWSVGITAIELALGDPPLSHLHPLRALFAIPKQDPPTLDGPQFSKPFKEFVATCLLMDPKQRPSVKELLKHRFIRAAKKTSYLTELIMRKE</sequence>
<evidence type="ECO:0000256" key="8">
    <source>
        <dbReference type="ARBA" id="ARBA00047899"/>
    </source>
</evidence>
<dbReference type="InterPro" id="IPR050629">
    <property type="entry name" value="STE20/SPS1-PAK"/>
</dbReference>
<evidence type="ECO:0000256" key="2">
    <source>
        <dbReference type="ARBA" id="ARBA00012513"/>
    </source>
</evidence>
<dbReference type="GO" id="GO:0004674">
    <property type="term" value="F:protein serine/threonine kinase activity"/>
    <property type="evidence" value="ECO:0007669"/>
    <property type="project" value="UniProtKB-KW"/>
</dbReference>
<dbReference type="EMBL" id="ML014251">
    <property type="protein sequence ID" value="RKO99859.1"/>
    <property type="molecule type" value="Genomic_DNA"/>
</dbReference>
<evidence type="ECO:0000256" key="7">
    <source>
        <dbReference type="ARBA" id="ARBA00022840"/>
    </source>
</evidence>
<dbReference type="FunFam" id="1.10.510.10:FF:000499">
    <property type="entry name" value="Serine/threonine-protein kinase KIC1"/>
    <property type="match status" value="1"/>
</dbReference>
<keyword evidence="3" id="KW-0723">Serine/threonine-protein kinase</keyword>
<evidence type="ECO:0000256" key="4">
    <source>
        <dbReference type="ARBA" id="ARBA00022679"/>
    </source>
</evidence>
<comment type="similarity">
    <text evidence="1">Belongs to the protein kinase superfamily. STE Ser/Thr protein kinase family. STE20 subfamily.</text>
</comment>
<evidence type="ECO:0000256" key="6">
    <source>
        <dbReference type="ARBA" id="ARBA00022777"/>
    </source>
</evidence>
<dbReference type="GO" id="GO:0005737">
    <property type="term" value="C:cytoplasm"/>
    <property type="evidence" value="ECO:0007669"/>
    <property type="project" value="TreeGrafter"/>
</dbReference>
<evidence type="ECO:0000256" key="3">
    <source>
        <dbReference type="ARBA" id="ARBA00022527"/>
    </source>
</evidence>
<protein>
    <recommendedName>
        <fullName evidence="2">non-specific serine/threonine protein kinase</fullName>
        <ecNumber evidence="2">2.7.11.1</ecNumber>
    </recommendedName>
</protein>
<dbReference type="OrthoDB" id="248923at2759"/>